<name>A0A0G1U0T5_9BACT</name>
<evidence type="ECO:0000313" key="2">
    <source>
        <dbReference type="EMBL" id="KKU87666.1"/>
    </source>
</evidence>
<dbReference type="EMBL" id="LCOY01000021">
    <property type="protein sequence ID" value="KKU87666.1"/>
    <property type="molecule type" value="Genomic_DNA"/>
</dbReference>
<evidence type="ECO:0000256" key="1">
    <source>
        <dbReference type="SAM" id="SignalP"/>
    </source>
</evidence>
<feature type="signal peptide" evidence="1">
    <location>
        <begin position="1"/>
        <end position="22"/>
    </location>
</feature>
<accession>A0A0G1U0T5</accession>
<sequence>MKKVLWLGIALAALLAACAAQPAAPATATAWVVTATSPPPTATPLVTILVVTATPIPVTEVPLPTAVVSQWSNGDTVGEQNVYLHPWVGATIPWTYDVGSVVEIHGRSQADVGEWLCVTLGNELPGWMHRTQLEFPDVSDWNAFWASLSEIVEDLTGGPTSACPPATSWP</sequence>
<protein>
    <recommendedName>
        <fullName evidence="4">SH3b domain-containing protein</fullName>
    </recommendedName>
</protein>
<evidence type="ECO:0000313" key="3">
    <source>
        <dbReference type="Proteomes" id="UP000034739"/>
    </source>
</evidence>
<comment type="caution">
    <text evidence="2">The sequence shown here is derived from an EMBL/GenBank/DDBJ whole genome shotgun (WGS) entry which is preliminary data.</text>
</comment>
<proteinExistence type="predicted"/>
<dbReference type="PROSITE" id="PS51257">
    <property type="entry name" value="PROKAR_LIPOPROTEIN"/>
    <property type="match status" value="1"/>
</dbReference>
<feature type="chain" id="PRO_5002539980" description="SH3b domain-containing protein" evidence="1">
    <location>
        <begin position="23"/>
        <end position="170"/>
    </location>
</feature>
<evidence type="ECO:0008006" key="4">
    <source>
        <dbReference type="Google" id="ProtNLM"/>
    </source>
</evidence>
<dbReference type="AlphaFoldDB" id="A0A0G1U0T5"/>
<gene>
    <name evidence="2" type="ORF">UY16_C0021G0016</name>
</gene>
<reference evidence="2 3" key="1">
    <citation type="journal article" date="2015" name="Nature">
        <title>rRNA introns, odd ribosomes, and small enigmatic genomes across a large radiation of phyla.</title>
        <authorList>
            <person name="Brown C.T."/>
            <person name="Hug L.A."/>
            <person name="Thomas B.C."/>
            <person name="Sharon I."/>
            <person name="Castelle C.J."/>
            <person name="Singh A."/>
            <person name="Wilkins M.J."/>
            <person name="Williams K.H."/>
            <person name="Banfield J.F."/>
        </authorList>
    </citation>
    <scope>NUCLEOTIDE SEQUENCE [LARGE SCALE GENOMIC DNA]</scope>
</reference>
<keyword evidence="1" id="KW-0732">Signal</keyword>
<dbReference type="Proteomes" id="UP000034739">
    <property type="component" value="Unassembled WGS sequence"/>
</dbReference>
<organism evidence="2 3">
    <name type="scientific">Candidatus Gottesmanbacteria bacterium GW2011_GWA2_47_9</name>
    <dbReference type="NCBI Taxonomy" id="1618445"/>
    <lineage>
        <taxon>Bacteria</taxon>
        <taxon>Candidatus Gottesmaniibacteriota</taxon>
    </lineage>
</organism>